<feature type="domain" description="YchJ-like middle NTF2-like" evidence="2">
    <location>
        <begin position="38"/>
        <end position="132"/>
    </location>
</feature>
<organism evidence="3 4">
    <name type="scientific">SAR86 cluster bacterium</name>
    <dbReference type="NCBI Taxonomy" id="2030880"/>
    <lineage>
        <taxon>Bacteria</taxon>
        <taxon>Pseudomonadati</taxon>
        <taxon>Pseudomonadota</taxon>
        <taxon>Gammaproteobacteria</taxon>
        <taxon>SAR86 cluster</taxon>
    </lineage>
</organism>
<accession>A0A972VXZ6</accession>
<comment type="caution">
    <text evidence="3">The sequence shown here is derived from an EMBL/GenBank/DDBJ whole genome shotgun (WGS) entry which is preliminary data.</text>
</comment>
<evidence type="ECO:0000259" key="2">
    <source>
        <dbReference type="Pfam" id="PF17775"/>
    </source>
</evidence>
<evidence type="ECO:0000256" key="1">
    <source>
        <dbReference type="HAMAP-Rule" id="MF_00612"/>
    </source>
</evidence>
<evidence type="ECO:0000313" key="3">
    <source>
        <dbReference type="EMBL" id="NQV65651.1"/>
    </source>
</evidence>
<dbReference type="SUPFAM" id="SSF54427">
    <property type="entry name" value="NTF2-like"/>
    <property type="match status" value="1"/>
</dbReference>
<evidence type="ECO:0000313" key="4">
    <source>
        <dbReference type="Proteomes" id="UP000754644"/>
    </source>
</evidence>
<sequence>MAIPSDNLILNQNCPCGQQRPLRNCCGAFIFTPATAPTAETLMRSRYTAFYLSEADYLLTTWHPSTRPKTLTFDAAQHWLGLKIIACQGGQGSDSHGQVEFLARYKIQGRAYRLQETSRFLHLAEGWVYLDGDIRDNA</sequence>
<protein>
    <recommendedName>
        <fullName evidence="1">UPF0225 protein HQ497_09835</fullName>
    </recommendedName>
</protein>
<gene>
    <name evidence="3" type="ORF">HQ497_09835</name>
</gene>
<dbReference type="InterPro" id="IPR023006">
    <property type="entry name" value="YchJ-like"/>
</dbReference>
<dbReference type="InterPro" id="IPR032710">
    <property type="entry name" value="NTF2-like_dom_sf"/>
</dbReference>
<dbReference type="AlphaFoldDB" id="A0A972VXZ6"/>
<dbReference type="PANTHER" id="PTHR33747">
    <property type="entry name" value="UPF0225 PROTEIN SCO1677"/>
    <property type="match status" value="1"/>
</dbReference>
<name>A0A972VXZ6_9GAMM</name>
<dbReference type="InterPro" id="IPR048469">
    <property type="entry name" value="YchJ-like_M"/>
</dbReference>
<dbReference type="EMBL" id="JABMOJ010000366">
    <property type="protein sequence ID" value="NQV65651.1"/>
    <property type="molecule type" value="Genomic_DNA"/>
</dbReference>
<dbReference type="Pfam" id="PF17775">
    <property type="entry name" value="YchJ_M-like"/>
    <property type="match status" value="1"/>
</dbReference>
<reference evidence="3" key="1">
    <citation type="submission" date="2020-05" db="EMBL/GenBank/DDBJ databases">
        <title>Sulfur intermediates as new biogeochemical hubs in an aquatic model microbial ecosystem.</title>
        <authorList>
            <person name="Vigneron A."/>
        </authorList>
    </citation>
    <scope>NUCLEOTIDE SEQUENCE</scope>
    <source>
        <strain evidence="3">Bin.250</strain>
    </source>
</reference>
<comment type="similarity">
    <text evidence="1">Belongs to the UPF0225 family.</text>
</comment>
<dbReference type="PANTHER" id="PTHR33747:SF1">
    <property type="entry name" value="ADENYLATE CYCLASE-ASSOCIATED CAP C-TERMINAL DOMAIN-CONTAINING PROTEIN"/>
    <property type="match status" value="1"/>
</dbReference>
<dbReference type="Proteomes" id="UP000754644">
    <property type="component" value="Unassembled WGS sequence"/>
</dbReference>
<dbReference type="Gene3D" id="3.10.450.50">
    <property type="match status" value="1"/>
</dbReference>
<dbReference type="HAMAP" id="MF_00612">
    <property type="entry name" value="UPF0225"/>
    <property type="match status" value="1"/>
</dbReference>
<proteinExistence type="inferred from homology"/>